<proteinExistence type="inferred from homology"/>
<comment type="cofactor">
    <cofactor evidence="9">
        <name>[2Fe-2S] cluster</name>
        <dbReference type="ChEBI" id="CHEBI:190135"/>
    </cofactor>
</comment>
<reference evidence="13 14" key="1">
    <citation type="submission" date="2019-02" db="EMBL/GenBank/DDBJ databases">
        <title>The Batch Genome Submission of Acinetobacter spp. strains.</title>
        <authorList>
            <person name="Qin J."/>
            <person name="Hu Y."/>
            <person name="Ye H."/>
            <person name="Wei L."/>
            <person name="Feng Y."/>
            <person name="Zong Z."/>
        </authorList>
    </citation>
    <scope>NUCLEOTIDE SEQUENCE [LARGE SCALE GENOMIC DNA]</scope>
    <source>
        <strain evidence="13 14">WCHABo060081</strain>
    </source>
</reference>
<sequence length="388" mass="43269">MSDLHILNAVTGYQEIIQAKSELEQNGTDFSEYKGQVQRIMHSLHPKRIDLIVQAIIEETPTTKTIRLASQHGEALPAFQAGQYINLFVTVAGTYTARPYAIASSPTQADYYDLTIKKADAGFVSHYLVDQLSVGQTLQSSGPMGNFHHNPLFHGDDLVFLAGGSGSVPARSMLLNLLEQNLQQRFHLIYVNSFEDDVIYAEELRALAKQYAHFTLTEYITRPTADYQGQTGRLSAERLSELLGTEPKQKMFYICGPTPFNQSCQQLLAELEVPARRIRVEANGAPKAPNTQSTWTSDIALNQEVTVTVRGKGQFTTTVGEPLLNSLERHGFFVENACRSGECSLCRIKLISGEVFTPDEAHLRRSDRQFGWIYSCVAFPLSNIEVML</sequence>
<feature type="domain" description="FAD-binding FR-type" evidence="12">
    <location>
        <begin position="46"/>
        <end position="150"/>
    </location>
</feature>
<dbReference type="PRINTS" id="PR00410">
    <property type="entry name" value="PHEHYDRXLASE"/>
</dbReference>
<dbReference type="Pfam" id="PF00175">
    <property type="entry name" value="NAD_binding_1"/>
    <property type="match status" value="1"/>
</dbReference>
<dbReference type="CDD" id="cd06217">
    <property type="entry name" value="FNR_iron_sulfur_binding_3"/>
    <property type="match status" value="1"/>
</dbReference>
<evidence type="ECO:0000256" key="2">
    <source>
        <dbReference type="ARBA" id="ARBA00022630"/>
    </source>
</evidence>
<dbReference type="AlphaFoldDB" id="A0A4Q7ASP5"/>
<evidence type="ECO:0000256" key="6">
    <source>
        <dbReference type="ARBA" id="ARBA00023002"/>
    </source>
</evidence>
<evidence type="ECO:0000256" key="10">
    <source>
        <dbReference type="ARBA" id="ARBA00061434"/>
    </source>
</evidence>
<dbReference type="SUPFAM" id="SSF52343">
    <property type="entry name" value="Ferredoxin reductase-like, C-terminal NADP-linked domain"/>
    <property type="match status" value="1"/>
</dbReference>
<dbReference type="Gene3D" id="2.40.30.10">
    <property type="entry name" value="Translation factors"/>
    <property type="match status" value="1"/>
</dbReference>
<keyword evidence="6" id="KW-0560">Oxidoreductase</keyword>
<dbReference type="PROSITE" id="PS00197">
    <property type="entry name" value="2FE2S_FER_1"/>
    <property type="match status" value="1"/>
</dbReference>
<dbReference type="Pfam" id="PF00970">
    <property type="entry name" value="FAD_binding_6"/>
    <property type="match status" value="1"/>
</dbReference>
<keyword evidence="7" id="KW-0408">Iron</keyword>
<dbReference type="SUPFAM" id="SSF63380">
    <property type="entry name" value="Riboflavin synthase domain-like"/>
    <property type="match status" value="1"/>
</dbReference>
<dbReference type="InterPro" id="IPR001709">
    <property type="entry name" value="Flavoprot_Pyr_Nucl_cyt_Rdtase"/>
</dbReference>
<dbReference type="PROSITE" id="PS51384">
    <property type="entry name" value="FAD_FR"/>
    <property type="match status" value="1"/>
</dbReference>
<evidence type="ECO:0000259" key="11">
    <source>
        <dbReference type="PROSITE" id="PS51085"/>
    </source>
</evidence>
<dbReference type="PANTHER" id="PTHR47354">
    <property type="entry name" value="NADH OXIDOREDUCTASE HCR"/>
    <property type="match status" value="1"/>
</dbReference>
<dbReference type="Gene3D" id="3.10.20.30">
    <property type="match status" value="1"/>
</dbReference>
<evidence type="ECO:0000259" key="12">
    <source>
        <dbReference type="PROSITE" id="PS51384"/>
    </source>
</evidence>
<dbReference type="InterPro" id="IPR036010">
    <property type="entry name" value="2Fe-2S_ferredoxin-like_sf"/>
</dbReference>
<evidence type="ECO:0000256" key="9">
    <source>
        <dbReference type="ARBA" id="ARBA00034078"/>
    </source>
</evidence>
<comment type="cofactor">
    <cofactor evidence="1">
        <name>FAD</name>
        <dbReference type="ChEBI" id="CHEBI:57692"/>
    </cofactor>
</comment>
<name>A0A4Q7ASP5_9GAMM</name>
<dbReference type="PRINTS" id="PR00371">
    <property type="entry name" value="FPNCR"/>
</dbReference>
<dbReference type="GO" id="GO:0046872">
    <property type="term" value="F:metal ion binding"/>
    <property type="evidence" value="ECO:0007669"/>
    <property type="project" value="UniProtKB-KW"/>
</dbReference>
<evidence type="ECO:0000256" key="4">
    <source>
        <dbReference type="ARBA" id="ARBA00022723"/>
    </source>
</evidence>
<dbReference type="SUPFAM" id="SSF54292">
    <property type="entry name" value="2Fe-2S ferredoxin-like"/>
    <property type="match status" value="1"/>
</dbReference>
<keyword evidence="5" id="KW-0274">FAD</keyword>
<accession>A0A4Q7ASP5</accession>
<keyword evidence="2" id="KW-0285">Flavoprotein</keyword>
<dbReference type="RefSeq" id="WP_130146771.1">
    <property type="nucleotide sequence ID" value="NZ_SGSU01000013.1"/>
</dbReference>
<evidence type="ECO:0000313" key="13">
    <source>
        <dbReference type="EMBL" id="RZG65958.1"/>
    </source>
</evidence>
<comment type="similarity">
    <text evidence="10">In the N-terminal section; belongs to the FAD-binding oxidoreductase type 6 family.</text>
</comment>
<protein>
    <submittedName>
        <fullName evidence="13">2Fe-2S iron-sulfur cluster binding domain-containing protein</fullName>
    </submittedName>
</protein>
<evidence type="ECO:0000256" key="5">
    <source>
        <dbReference type="ARBA" id="ARBA00022827"/>
    </source>
</evidence>
<dbReference type="InterPro" id="IPR050415">
    <property type="entry name" value="MRET"/>
</dbReference>
<evidence type="ECO:0000256" key="3">
    <source>
        <dbReference type="ARBA" id="ARBA00022714"/>
    </source>
</evidence>
<dbReference type="GO" id="GO:0051537">
    <property type="term" value="F:2 iron, 2 sulfur cluster binding"/>
    <property type="evidence" value="ECO:0007669"/>
    <property type="project" value="UniProtKB-KW"/>
</dbReference>
<comment type="caution">
    <text evidence="13">The sequence shown here is derived from an EMBL/GenBank/DDBJ whole genome shotgun (WGS) entry which is preliminary data.</text>
</comment>
<dbReference type="InterPro" id="IPR012675">
    <property type="entry name" value="Beta-grasp_dom_sf"/>
</dbReference>
<dbReference type="InterPro" id="IPR001041">
    <property type="entry name" value="2Fe-2S_ferredoxin-type"/>
</dbReference>
<dbReference type="Pfam" id="PF00111">
    <property type="entry name" value="Fer2"/>
    <property type="match status" value="1"/>
</dbReference>
<dbReference type="InterPro" id="IPR006058">
    <property type="entry name" value="2Fe2S_fd_BS"/>
</dbReference>
<keyword evidence="4" id="KW-0479">Metal-binding</keyword>
<dbReference type="PROSITE" id="PS51085">
    <property type="entry name" value="2FE2S_FER_2"/>
    <property type="match status" value="1"/>
</dbReference>
<dbReference type="GO" id="GO:0016491">
    <property type="term" value="F:oxidoreductase activity"/>
    <property type="evidence" value="ECO:0007669"/>
    <property type="project" value="UniProtKB-KW"/>
</dbReference>
<dbReference type="InterPro" id="IPR008333">
    <property type="entry name" value="Cbr1-like_FAD-bd_dom"/>
</dbReference>
<evidence type="ECO:0000256" key="8">
    <source>
        <dbReference type="ARBA" id="ARBA00023014"/>
    </source>
</evidence>
<evidence type="ECO:0000256" key="7">
    <source>
        <dbReference type="ARBA" id="ARBA00023004"/>
    </source>
</evidence>
<dbReference type="InterPro" id="IPR039261">
    <property type="entry name" value="FNR_nucleotide-bd"/>
</dbReference>
<feature type="domain" description="2Fe-2S ferredoxin-type" evidence="11">
    <location>
        <begin position="303"/>
        <end position="388"/>
    </location>
</feature>
<organism evidence="13 14">
    <name type="scientific">Acinetobacter bouvetii</name>
    <dbReference type="NCBI Taxonomy" id="202951"/>
    <lineage>
        <taxon>Bacteria</taxon>
        <taxon>Pseudomonadati</taxon>
        <taxon>Pseudomonadota</taxon>
        <taxon>Gammaproteobacteria</taxon>
        <taxon>Moraxellales</taxon>
        <taxon>Moraxellaceae</taxon>
        <taxon>Acinetobacter</taxon>
    </lineage>
</organism>
<gene>
    <name evidence="13" type="ORF">EXE25_12440</name>
</gene>
<dbReference type="InterPro" id="IPR001433">
    <property type="entry name" value="OxRdtase_FAD/NAD-bd"/>
</dbReference>
<evidence type="ECO:0000256" key="1">
    <source>
        <dbReference type="ARBA" id="ARBA00001974"/>
    </source>
</evidence>
<keyword evidence="8" id="KW-0411">Iron-sulfur</keyword>
<dbReference type="InterPro" id="IPR017927">
    <property type="entry name" value="FAD-bd_FR_type"/>
</dbReference>
<evidence type="ECO:0000313" key="14">
    <source>
        <dbReference type="Proteomes" id="UP000293483"/>
    </source>
</evidence>
<dbReference type="CDD" id="cd00207">
    <property type="entry name" value="fer2"/>
    <property type="match status" value="1"/>
</dbReference>
<dbReference type="EMBL" id="SGSU01000013">
    <property type="protein sequence ID" value="RZG65958.1"/>
    <property type="molecule type" value="Genomic_DNA"/>
</dbReference>
<dbReference type="Gene3D" id="3.40.50.80">
    <property type="entry name" value="Nucleotide-binding domain of ferredoxin-NADP reductase (FNR) module"/>
    <property type="match status" value="1"/>
</dbReference>
<keyword evidence="3" id="KW-0001">2Fe-2S</keyword>
<dbReference type="PANTHER" id="PTHR47354:SF6">
    <property type="entry name" value="NADH OXIDOREDUCTASE HCR"/>
    <property type="match status" value="1"/>
</dbReference>
<dbReference type="Proteomes" id="UP000293483">
    <property type="component" value="Unassembled WGS sequence"/>
</dbReference>
<dbReference type="InterPro" id="IPR017938">
    <property type="entry name" value="Riboflavin_synthase-like_b-brl"/>
</dbReference>